<dbReference type="Proteomes" id="UP000291286">
    <property type="component" value="Unassembled WGS sequence"/>
</dbReference>
<accession>A0A4Q8LLR9</accession>
<evidence type="ECO:0000313" key="2">
    <source>
        <dbReference type="Proteomes" id="UP000291286"/>
    </source>
</evidence>
<reference evidence="1 2" key="1">
    <citation type="submission" date="2019-02" db="EMBL/GenBank/DDBJ databases">
        <title>WGS of Pseudoxanthomonas species novum from clinical isolates.</title>
        <authorList>
            <person name="Bernier A.-M."/>
            <person name="Bernard K."/>
            <person name="Vachon A."/>
        </authorList>
    </citation>
    <scope>NUCLEOTIDE SEQUENCE [LARGE SCALE GENOMIC DNA]</scope>
    <source>
        <strain evidence="1 2">NML171202</strain>
    </source>
</reference>
<name>A0A4Q8LLR9_9GAMM</name>
<gene>
    <name evidence="1" type="ORF">EA661_08010</name>
</gene>
<dbReference type="AlphaFoldDB" id="A0A4Q8LLR9"/>
<evidence type="ECO:0000313" key="1">
    <source>
        <dbReference type="EMBL" id="TAA31498.1"/>
    </source>
</evidence>
<protein>
    <recommendedName>
        <fullName evidence="3">Lipoprotein</fullName>
    </recommendedName>
</protein>
<comment type="caution">
    <text evidence="1">The sequence shown here is derived from an EMBL/GenBank/DDBJ whole genome shotgun (WGS) entry which is preliminary data.</text>
</comment>
<sequence>MKWTIVSMLVLLTSCATLDNRYDPAKLSVGGVAPGSGVVVLSTGAQERCISASTFLKVAPAQSPYYVTGIALLPVDSYALKSDFPDHQGNVHALALPAGKYYLAPWVANPMLKAVKIPKAEFSVNAGEVVYLGEYFMPVACSWSTQSKFFNRFNRDIDLITAKNPSIDRSKVVVRIGGFTGLAIGNPNP</sequence>
<dbReference type="EMBL" id="SHMB01000002">
    <property type="protein sequence ID" value="TAA31498.1"/>
    <property type="molecule type" value="Genomic_DNA"/>
</dbReference>
<proteinExistence type="predicted"/>
<dbReference type="RefSeq" id="WP_130517466.1">
    <property type="nucleotide sequence ID" value="NZ_SHMA01000003.1"/>
</dbReference>
<dbReference type="PROSITE" id="PS51257">
    <property type="entry name" value="PROKAR_LIPOPROTEIN"/>
    <property type="match status" value="1"/>
</dbReference>
<organism evidence="1 2">
    <name type="scientific">Pseudoxanthomonas winnipegensis</name>
    <dbReference type="NCBI Taxonomy" id="2480810"/>
    <lineage>
        <taxon>Bacteria</taxon>
        <taxon>Pseudomonadati</taxon>
        <taxon>Pseudomonadota</taxon>
        <taxon>Gammaproteobacteria</taxon>
        <taxon>Lysobacterales</taxon>
        <taxon>Lysobacteraceae</taxon>
        <taxon>Pseudoxanthomonas</taxon>
    </lineage>
</organism>
<evidence type="ECO:0008006" key="3">
    <source>
        <dbReference type="Google" id="ProtNLM"/>
    </source>
</evidence>